<evidence type="ECO:0000256" key="1">
    <source>
        <dbReference type="ARBA" id="ARBA00004651"/>
    </source>
</evidence>
<dbReference type="PANTHER" id="PTHR30572:SF4">
    <property type="entry name" value="ABC TRANSPORTER PERMEASE YTRF"/>
    <property type="match status" value="1"/>
</dbReference>
<reference evidence="9 10" key="1">
    <citation type="submission" date="2019-02" db="EMBL/GenBank/DDBJ databases">
        <title>The genomic architecture of introgression among sibling species of bacteria.</title>
        <authorList>
            <person name="Cavassim M.I.A."/>
            <person name="Moeskjaer S."/>
            <person name="Moslemi C."/>
            <person name="Fields B."/>
            <person name="Bachmann A."/>
            <person name="Vilhjalmsson B."/>
            <person name="Schierup M.H."/>
            <person name="Young J.P.W."/>
            <person name="Andersen S.U."/>
        </authorList>
    </citation>
    <scope>NUCLEOTIDE SEQUENCE [LARGE SCALE GENOMIC DNA]</scope>
    <source>
        <strain evidence="9 10">SM145A</strain>
    </source>
</reference>
<dbReference type="Proteomes" id="UP000293652">
    <property type="component" value="Unassembled WGS sequence"/>
</dbReference>
<protein>
    <submittedName>
        <fullName evidence="9">FtsX-like permease family protein</fullName>
    </submittedName>
</protein>
<dbReference type="RefSeq" id="WP_130751289.1">
    <property type="nucleotide sequence ID" value="NZ_SIPC01000010.1"/>
</dbReference>
<comment type="subcellular location">
    <subcellularLocation>
        <location evidence="1">Cell membrane</location>
        <topology evidence="1">Multi-pass membrane protein</topology>
    </subcellularLocation>
</comment>
<dbReference type="PANTHER" id="PTHR30572">
    <property type="entry name" value="MEMBRANE COMPONENT OF TRANSPORTER-RELATED"/>
    <property type="match status" value="1"/>
</dbReference>
<evidence type="ECO:0000256" key="2">
    <source>
        <dbReference type="ARBA" id="ARBA00022475"/>
    </source>
</evidence>
<name>A0A4Q8XNL9_RHILE</name>
<accession>A0A4Q8XNL9</accession>
<dbReference type="Pfam" id="PF02687">
    <property type="entry name" value="FtsX"/>
    <property type="match status" value="1"/>
</dbReference>
<dbReference type="AlphaFoldDB" id="A0A4Q8XNL9"/>
<sequence>MMHMVRIALKAVRHGWFTNGFSAVALAAVLAPLLVLYGLKLGIITGLLDELRKDPGIRRIGISGYKPLTDADIAAIRAMPGTGFVVGAPRSIAARVEMRRDHQATDVVVADWMPTDAGDPLLPEKATATADDAIILSEPLAEKLHAGKGDSVVAAVYRNNQSEVYEFELKVADILPRHLLAGERALVAPARINSIAAFSDGFEIPQSGISGQPLAERHALYDSVRLYARSIDDVTELERTVAATYGFRTSSEAASIQWVRELERIMAGVFAIVSVAGGLGYVISLWATIAGSVRASRGQLSLLRLLGLRRHTMWIFPFVQVMIITTAGLAVAFGLAASAGVVMNELYLPEMFNGRIFLLRPWDALLTAGFSYLIAAAVGLWQLGTLSRISPIEALAENLSG</sequence>
<keyword evidence="2" id="KW-1003">Cell membrane</keyword>
<proteinExistence type="inferred from homology"/>
<keyword evidence="3 7" id="KW-0812">Transmembrane</keyword>
<organism evidence="9 10">
    <name type="scientific">Rhizobium leguminosarum</name>
    <dbReference type="NCBI Taxonomy" id="384"/>
    <lineage>
        <taxon>Bacteria</taxon>
        <taxon>Pseudomonadati</taxon>
        <taxon>Pseudomonadota</taxon>
        <taxon>Alphaproteobacteria</taxon>
        <taxon>Hyphomicrobiales</taxon>
        <taxon>Rhizobiaceae</taxon>
        <taxon>Rhizobium/Agrobacterium group</taxon>
        <taxon>Rhizobium</taxon>
    </lineage>
</organism>
<comment type="similarity">
    <text evidence="6">Belongs to the ABC-4 integral membrane protein family.</text>
</comment>
<dbReference type="InterPro" id="IPR050250">
    <property type="entry name" value="Macrolide_Exporter_MacB"/>
</dbReference>
<evidence type="ECO:0000256" key="3">
    <source>
        <dbReference type="ARBA" id="ARBA00022692"/>
    </source>
</evidence>
<comment type="caution">
    <text evidence="9">The sequence shown here is derived from an EMBL/GenBank/DDBJ whole genome shotgun (WGS) entry which is preliminary data.</text>
</comment>
<gene>
    <name evidence="9" type="ORF">ELI03_35325</name>
</gene>
<dbReference type="GO" id="GO:0005886">
    <property type="term" value="C:plasma membrane"/>
    <property type="evidence" value="ECO:0007669"/>
    <property type="project" value="UniProtKB-SubCell"/>
</dbReference>
<evidence type="ECO:0000256" key="6">
    <source>
        <dbReference type="ARBA" id="ARBA00038076"/>
    </source>
</evidence>
<evidence type="ECO:0000259" key="8">
    <source>
        <dbReference type="Pfam" id="PF02687"/>
    </source>
</evidence>
<evidence type="ECO:0000313" key="9">
    <source>
        <dbReference type="EMBL" id="TAX64122.1"/>
    </source>
</evidence>
<evidence type="ECO:0000256" key="7">
    <source>
        <dbReference type="SAM" id="Phobius"/>
    </source>
</evidence>
<feature type="transmembrane region" description="Helical" evidence="7">
    <location>
        <begin position="314"/>
        <end position="342"/>
    </location>
</feature>
<feature type="transmembrane region" description="Helical" evidence="7">
    <location>
        <begin position="265"/>
        <end position="293"/>
    </location>
</feature>
<evidence type="ECO:0000313" key="10">
    <source>
        <dbReference type="Proteomes" id="UP000293652"/>
    </source>
</evidence>
<dbReference type="EMBL" id="SIPC01000010">
    <property type="protein sequence ID" value="TAX64122.1"/>
    <property type="molecule type" value="Genomic_DNA"/>
</dbReference>
<feature type="domain" description="ABC3 transporter permease C-terminal" evidence="8">
    <location>
        <begin position="272"/>
        <end position="391"/>
    </location>
</feature>
<dbReference type="GO" id="GO:0022857">
    <property type="term" value="F:transmembrane transporter activity"/>
    <property type="evidence" value="ECO:0007669"/>
    <property type="project" value="TreeGrafter"/>
</dbReference>
<keyword evidence="5 7" id="KW-0472">Membrane</keyword>
<feature type="transmembrane region" description="Helical" evidence="7">
    <location>
        <begin position="362"/>
        <end position="381"/>
    </location>
</feature>
<evidence type="ECO:0000256" key="5">
    <source>
        <dbReference type="ARBA" id="ARBA00023136"/>
    </source>
</evidence>
<dbReference type="InterPro" id="IPR003838">
    <property type="entry name" value="ABC3_permease_C"/>
</dbReference>
<keyword evidence="4 7" id="KW-1133">Transmembrane helix</keyword>
<evidence type="ECO:0000256" key="4">
    <source>
        <dbReference type="ARBA" id="ARBA00022989"/>
    </source>
</evidence>